<dbReference type="InterPro" id="IPR045894">
    <property type="entry name" value="At5g08430-like"/>
</dbReference>
<dbReference type="Gene3D" id="1.10.245.10">
    <property type="entry name" value="SWIB/MDM2 domain"/>
    <property type="match status" value="1"/>
</dbReference>
<dbReference type="Pfam" id="PF02213">
    <property type="entry name" value="GYF"/>
    <property type="match status" value="1"/>
</dbReference>
<dbReference type="SMART" id="SM00444">
    <property type="entry name" value="GYF"/>
    <property type="match status" value="2"/>
</dbReference>
<dbReference type="Gene3D" id="3.30.1490.40">
    <property type="match status" value="2"/>
</dbReference>
<dbReference type="SUPFAM" id="SSF47592">
    <property type="entry name" value="SWIB/MDM2 domain"/>
    <property type="match status" value="1"/>
</dbReference>
<reference evidence="4 5" key="1">
    <citation type="journal article" date="2019" name="Plant Biotechnol. J.">
        <title>The red bayberry genome and genetic basis of sex determination.</title>
        <authorList>
            <person name="Jia H.M."/>
            <person name="Jia H.J."/>
            <person name="Cai Q.L."/>
            <person name="Wang Y."/>
            <person name="Zhao H.B."/>
            <person name="Yang W.F."/>
            <person name="Wang G.Y."/>
            <person name="Li Y.H."/>
            <person name="Zhan D.L."/>
            <person name="Shen Y.T."/>
            <person name="Niu Q.F."/>
            <person name="Chang L."/>
            <person name="Qiu J."/>
            <person name="Zhao L."/>
            <person name="Xie H.B."/>
            <person name="Fu W.Y."/>
            <person name="Jin J."/>
            <person name="Li X.W."/>
            <person name="Jiao Y."/>
            <person name="Zhou C.C."/>
            <person name="Tu T."/>
            <person name="Chai C.Y."/>
            <person name="Gao J.L."/>
            <person name="Fan L.J."/>
            <person name="van de Weg E."/>
            <person name="Wang J.Y."/>
            <person name="Gao Z.S."/>
        </authorList>
    </citation>
    <scope>NUCLEOTIDE SEQUENCE [LARGE SCALE GENOMIC DNA]</scope>
    <source>
        <tissue evidence="4">Leaves</tissue>
    </source>
</reference>
<dbReference type="Pfam" id="PF02201">
    <property type="entry name" value="SWIB"/>
    <property type="match status" value="1"/>
</dbReference>
<dbReference type="SUPFAM" id="SSF55277">
    <property type="entry name" value="GYF domain"/>
    <property type="match status" value="2"/>
</dbReference>
<evidence type="ECO:0000259" key="3">
    <source>
        <dbReference type="PROSITE" id="PS51925"/>
    </source>
</evidence>
<feature type="domain" description="GYF" evidence="1">
    <location>
        <begin position="465"/>
        <end position="527"/>
    </location>
</feature>
<organism evidence="4 5">
    <name type="scientific">Morella rubra</name>
    <name type="common">Chinese bayberry</name>
    <dbReference type="NCBI Taxonomy" id="262757"/>
    <lineage>
        <taxon>Eukaryota</taxon>
        <taxon>Viridiplantae</taxon>
        <taxon>Streptophyta</taxon>
        <taxon>Embryophyta</taxon>
        <taxon>Tracheophyta</taxon>
        <taxon>Spermatophyta</taxon>
        <taxon>Magnoliopsida</taxon>
        <taxon>eudicotyledons</taxon>
        <taxon>Gunneridae</taxon>
        <taxon>Pentapetalae</taxon>
        <taxon>rosids</taxon>
        <taxon>fabids</taxon>
        <taxon>Fagales</taxon>
        <taxon>Myricaceae</taxon>
        <taxon>Morella</taxon>
    </lineage>
</organism>
<evidence type="ECO:0000259" key="2">
    <source>
        <dbReference type="PROSITE" id="PS51360"/>
    </source>
</evidence>
<dbReference type="Proteomes" id="UP000516437">
    <property type="component" value="Chromosome 7"/>
</dbReference>
<dbReference type="CDD" id="cd00072">
    <property type="entry name" value="GYF"/>
    <property type="match status" value="1"/>
</dbReference>
<dbReference type="GO" id="GO:0003677">
    <property type="term" value="F:DNA binding"/>
    <property type="evidence" value="ECO:0007669"/>
    <property type="project" value="InterPro"/>
</dbReference>
<evidence type="ECO:0000259" key="1">
    <source>
        <dbReference type="PROSITE" id="PS50829"/>
    </source>
</evidence>
<dbReference type="CDD" id="cd10567">
    <property type="entry name" value="SWIB-MDM2_like"/>
    <property type="match status" value="1"/>
</dbReference>
<dbReference type="InterPro" id="IPR003121">
    <property type="entry name" value="SWIB_MDM2_domain"/>
</dbReference>
<dbReference type="PANTHER" id="PTHR46851">
    <property type="entry name" value="OS01G0884500 PROTEIN"/>
    <property type="match status" value="1"/>
</dbReference>
<dbReference type="SMART" id="SM00719">
    <property type="entry name" value="Plus3"/>
    <property type="match status" value="1"/>
</dbReference>
<dbReference type="PROSITE" id="PS51925">
    <property type="entry name" value="SWIB_MDM2"/>
    <property type="match status" value="1"/>
</dbReference>
<dbReference type="InterPro" id="IPR036885">
    <property type="entry name" value="SWIB_MDM2_dom_sf"/>
</dbReference>
<dbReference type="SUPFAM" id="SSF159042">
    <property type="entry name" value="Plus3-like"/>
    <property type="match status" value="1"/>
</dbReference>
<dbReference type="InterPro" id="IPR035445">
    <property type="entry name" value="GYF-like_dom_sf"/>
</dbReference>
<dbReference type="InterPro" id="IPR004343">
    <property type="entry name" value="Plus-3_dom"/>
</dbReference>
<dbReference type="Gene3D" id="3.90.70.200">
    <property type="entry name" value="Plus-3 domain"/>
    <property type="match status" value="1"/>
</dbReference>
<sequence length="614" mass="69586">MDARMESAPFEWVVEYNGRQYEPPVRTKRKVRSRKREFLGWGSRQLIEFLEAIGRDTSEQISQYDVTAIINDYVNKKNLLHPSRKKRIICDEWLLSIFGRKTISRIKIHDLLEPHFSENHGESDDDHLCSSEERENISETYGAENILSLERRTHQRNKASETTKSFFAAITPQNLKLVYLKKSLVKDLLNDPEAFESKLVGSFVRIKSDPNDYLQKNSHQLVQVTGLKKVSGMGSTNMEILLQVSSVVKDIRVDMLSDDNFTNEECNDLHQRIKDGLLKMPSVPKAWVYFMLFDHRAHDGNIIGEIVGGGKGSYEYLEKKQLLETPDEQLRLLHDIPKVIAEEIEVEVAPKEIPCNLELGNGGSTRPIINGASEVPIHIISANGTASTLKSHNRYFAEFPSDAVEEEPSQFINDERQLSNKEGNESCGPMVEKQVIAYQVIDLSDDEENVEPSVGKLLPDDLLGSLSWHYLDPQGEIQGPFSLASLKEFPSDAVEEEPSQFINDERQLSNKEGNESCGPMVEKQVIAYQVIDLSDDEENVEPSVGKLLPDDLLGSLSWHYLDPQGEIQGPFSLASLKGWSDADYFPPNFKVWRMGRSQDEAVLLKDVLHKVFPD</sequence>
<dbReference type="Pfam" id="PF03126">
    <property type="entry name" value="Plus-3"/>
    <property type="match status" value="1"/>
</dbReference>
<dbReference type="PANTHER" id="PTHR46851:SF11">
    <property type="entry name" value="GYF DOMAIN-CONTAINING PROTEIN"/>
    <property type="match status" value="1"/>
</dbReference>
<dbReference type="AlphaFoldDB" id="A0A6A1UWN6"/>
<dbReference type="OrthoDB" id="6415790at2759"/>
<dbReference type="EMBL" id="RXIC02000025">
    <property type="protein sequence ID" value="KAB1204835.1"/>
    <property type="molecule type" value="Genomic_DNA"/>
</dbReference>
<name>A0A6A1UWN6_9ROSI</name>
<evidence type="ECO:0000313" key="5">
    <source>
        <dbReference type="Proteomes" id="UP000516437"/>
    </source>
</evidence>
<comment type="caution">
    <text evidence="4">The sequence shown here is derived from an EMBL/GenBank/DDBJ whole genome shotgun (WGS) entry which is preliminary data.</text>
</comment>
<feature type="domain" description="Plus3" evidence="2">
    <location>
        <begin position="169"/>
        <end position="298"/>
    </location>
</feature>
<proteinExistence type="predicted"/>
<dbReference type="InterPro" id="IPR003169">
    <property type="entry name" value="GYF"/>
</dbReference>
<gene>
    <name evidence="4" type="ORF">CJ030_MR7G015332</name>
</gene>
<dbReference type="PROSITE" id="PS51360">
    <property type="entry name" value="PLUS3"/>
    <property type="match status" value="1"/>
</dbReference>
<protein>
    <recommendedName>
        <fullName evidence="6">GYF domain-containing protein</fullName>
    </recommendedName>
</protein>
<feature type="domain" description="DM2" evidence="3">
    <location>
        <begin position="38"/>
        <end position="118"/>
    </location>
</feature>
<feature type="domain" description="GYF" evidence="1">
    <location>
        <begin position="555"/>
        <end position="609"/>
    </location>
</feature>
<keyword evidence="5" id="KW-1185">Reference proteome</keyword>
<dbReference type="PROSITE" id="PS50829">
    <property type="entry name" value="GYF"/>
    <property type="match status" value="2"/>
</dbReference>
<evidence type="ECO:0008006" key="6">
    <source>
        <dbReference type="Google" id="ProtNLM"/>
    </source>
</evidence>
<accession>A0A6A1UWN6</accession>
<evidence type="ECO:0000313" key="4">
    <source>
        <dbReference type="EMBL" id="KAB1204835.1"/>
    </source>
</evidence>
<dbReference type="InterPro" id="IPR036128">
    <property type="entry name" value="Plus3-like_sf"/>
</dbReference>